<dbReference type="InterPro" id="IPR051932">
    <property type="entry name" value="Bact_StressResp_Reg"/>
</dbReference>
<sequence>MEDTLFEIGNKIVTDRYTLGKSIFALQDESYGKKLKLSRVKEDQILDWRAELLEYIGKAIYQNDEEIKIDIRNWANATGHLAISNGIPLEESFRVLTLFRRVSFEAALREIQLKSHTAFSMNVSKRIDSIIEEVTFTYNDICIEYHSQHQVKDLITDDQLHITIIPITDTLALLPITGSIHVKHADLIVKETLNQCYDKQLSDILIDLSGVSHLDLPSVNSLIRMKKVLTYSGISMCICGIQPSTALSMVTKGINLNELTIFSTLRQALLQRGIRQTVAR</sequence>
<reference evidence="3 4" key="1">
    <citation type="submission" date="2019-04" db="EMBL/GenBank/DDBJ databases">
        <title>Genome sequence of Bacillus hwajinpoensis strain Y2.</title>
        <authorList>
            <person name="Fair J.L."/>
            <person name="Maclea K.S."/>
        </authorList>
    </citation>
    <scope>NUCLEOTIDE SEQUENCE [LARGE SCALE GENOMIC DNA]</scope>
    <source>
        <strain evidence="3 4">Y2</strain>
    </source>
</reference>
<dbReference type="AlphaFoldDB" id="A0A4U1MHT5"/>
<dbReference type="OrthoDB" id="2677458at2"/>
<dbReference type="SUPFAM" id="SSF52091">
    <property type="entry name" value="SpoIIaa-like"/>
    <property type="match status" value="1"/>
</dbReference>
<dbReference type="InterPro" id="IPR036513">
    <property type="entry name" value="STAS_dom_sf"/>
</dbReference>
<evidence type="ECO:0000259" key="2">
    <source>
        <dbReference type="PROSITE" id="PS50801"/>
    </source>
</evidence>
<dbReference type="PANTHER" id="PTHR33745:SF3">
    <property type="entry name" value="RSBT CO-ANTAGONIST PROTEIN RSBRC"/>
    <property type="match status" value="1"/>
</dbReference>
<evidence type="ECO:0000313" key="4">
    <source>
        <dbReference type="Proteomes" id="UP000310541"/>
    </source>
</evidence>
<gene>
    <name evidence="3" type="ORF">FBF83_12130</name>
</gene>
<dbReference type="Gene3D" id="3.30.750.24">
    <property type="entry name" value="STAS domain"/>
    <property type="match status" value="1"/>
</dbReference>
<protein>
    <submittedName>
        <fullName evidence="3">STAS domain-containing protein</fullName>
    </submittedName>
</protein>
<feature type="domain" description="STAS" evidence="2">
    <location>
        <begin position="171"/>
        <end position="272"/>
    </location>
</feature>
<dbReference type="PROSITE" id="PS50801">
    <property type="entry name" value="STAS"/>
    <property type="match status" value="1"/>
</dbReference>
<evidence type="ECO:0000256" key="1">
    <source>
        <dbReference type="ARBA" id="ARBA00022553"/>
    </source>
</evidence>
<keyword evidence="1" id="KW-0597">Phosphoprotein</keyword>
<dbReference type="RefSeq" id="WP_136947424.1">
    <property type="nucleotide sequence ID" value="NZ_SWFM01000003.1"/>
</dbReference>
<evidence type="ECO:0000313" key="3">
    <source>
        <dbReference type="EMBL" id="TKD70006.1"/>
    </source>
</evidence>
<name>A0A4U1MHT5_9BACL</name>
<organism evidence="3 4">
    <name type="scientific">Guptibacillus hwajinpoensis</name>
    <dbReference type="NCBI Taxonomy" id="208199"/>
    <lineage>
        <taxon>Bacteria</taxon>
        <taxon>Bacillati</taxon>
        <taxon>Bacillota</taxon>
        <taxon>Bacilli</taxon>
        <taxon>Bacillales</taxon>
        <taxon>Guptibacillaceae</taxon>
        <taxon>Guptibacillus</taxon>
    </lineage>
</organism>
<dbReference type="Pfam" id="PF01740">
    <property type="entry name" value="STAS"/>
    <property type="match status" value="1"/>
</dbReference>
<dbReference type="CDD" id="cd07041">
    <property type="entry name" value="STAS_RsbR_RsbS_like"/>
    <property type="match status" value="1"/>
</dbReference>
<dbReference type="EMBL" id="SWFM01000003">
    <property type="protein sequence ID" value="TKD70006.1"/>
    <property type="molecule type" value="Genomic_DNA"/>
</dbReference>
<accession>A0A4U1MHT5</accession>
<comment type="caution">
    <text evidence="3">The sequence shown here is derived from an EMBL/GenBank/DDBJ whole genome shotgun (WGS) entry which is preliminary data.</text>
</comment>
<dbReference type="InterPro" id="IPR002645">
    <property type="entry name" value="STAS_dom"/>
</dbReference>
<dbReference type="Proteomes" id="UP000310541">
    <property type="component" value="Unassembled WGS sequence"/>
</dbReference>
<proteinExistence type="predicted"/>
<dbReference type="PANTHER" id="PTHR33745">
    <property type="entry name" value="RSBT ANTAGONIST PROTEIN RSBS-RELATED"/>
    <property type="match status" value="1"/>
</dbReference>